<dbReference type="OrthoDB" id="10072079at2759"/>
<dbReference type="PANTHER" id="PTHR46289:SF14">
    <property type="entry name" value="DUF4371 DOMAIN-CONTAINING PROTEIN"/>
    <property type="match status" value="1"/>
</dbReference>
<evidence type="ECO:0000313" key="3">
    <source>
        <dbReference type="Proteomes" id="UP001153636"/>
    </source>
</evidence>
<dbReference type="Proteomes" id="UP001153636">
    <property type="component" value="Chromosome 3"/>
</dbReference>
<dbReference type="PANTHER" id="PTHR46289">
    <property type="entry name" value="52 KDA REPRESSOR OF THE INHIBITOR OF THE PROTEIN KINASE-LIKE PROTEIN-RELATED"/>
    <property type="match status" value="1"/>
</dbReference>
<gene>
    <name evidence="2" type="ORF">PSYICH_LOCUS8886</name>
</gene>
<dbReference type="AlphaFoldDB" id="A0A9P0D1Q5"/>
<dbReference type="InterPro" id="IPR052958">
    <property type="entry name" value="IFN-induced_PKR_regulator"/>
</dbReference>
<sequence>MPAKRNQVLKSTLGHQLTSLCKTRWVERHEGVIQFRSEFSQIVKALTLISVWKDAKTSTIATTLLNSLCTTEFLLSMLSLIDILKITLSLSRLLQMSNLDANGASTAVSNTMSTINEKRKNCEQNFDKIYKEATEVATGLDIEIKLPRLAGRQTKRENYPEGKDEYYRRSIYIPLFDNVSNDLSSRLRFSSLDCFGLRGIIPSILAKANRDNETIFIKNLETAYENFSNIIGSRDIQTNSILFEGELTLWKNHWKSEKEKNKKLSGDIIEVLDSFDLNISPTIRNLLRILATLPVSVATAKRSFSTLRRVKTWLRARMGEERLTGLCLLHVHRDVTVDIEKVIERFAKNGNRPLEFIL</sequence>
<dbReference type="Pfam" id="PF05699">
    <property type="entry name" value="Dimer_Tnp_hAT"/>
    <property type="match status" value="1"/>
</dbReference>
<protein>
    <recommendedName>
        <fullName evidence="1">HAT C-terminal dimerisation domain-containing protein</fullName>
    </recommendedName>
</protein>
<dbReference type="SUPFAM" id="SSF53098">
    <property type="entry name" value="Ribonuclease H-like"/>
    <property type="match status" value="1"/>
</dbReference>
<dbReference type="GO" id="GO:0046983">
    <property type="term" value="F:protein dimerization activity"/>
    <property type="evidence" value="ECO:0007669"/>
    <property type="project" value="InterPro"/>
</dbReference>
<evidence type="ECO:0000313" key="2">
    <source>
        <dbReference type="EMBL" id="CAH1108909.1"/>
    </source>
</evidence>
<proteinExistence type="predicted"/>
<dbReference type="InterPro" id="IPR012337">
    <property type="entry name" value="RNaseH-like_sf"/>
</dbReference>
<feature type="domain" description="HAT C-terminal dimerisation" evidence="1">
    <location>
        <begin position="280"/>
        <end position="333"/>
    </location>
</feature>
<organism evidence="2 3">
    <name type="scientific">Psylliodes chrysocephalus</name>
    <dbReference type="NCBI Taxonomy" id="3402493"/>
    <lineage>
        <taxon>Eukaryota</taxon>
        <taxon>Metazoa</taxon>
        <taxon>Ecdysozoa</taxon>
        <taxon>Arthropoda</taxon>
        <taxon>Hexapoda</taxon>
        <taxon>Insecta</taxon>
        <taxon>Pterygota</taxon>
        <taxon>Neoptera</taxon>
        <taxon>Endopterygota</taxon>
        <taxon>Coleoptera</taxon>
        <taxon>Polyphaga</taxon>
        <taxon>Cucujiformia</taxon>
        <taxon>Chrysomeloidea</taxon>
        <taxon>Chrysomelidae</taxon>
        <taxon>Galerucinae</taxon>
        <taxon>Alticini</taxon>
        <taxon>Psylliodes</taxon>
    </lineage>
</organism>
<reference evidence="2" key="1">
    <citation type="submission" date="2022-01" db="EMBL/GenBank/DDBJ databases">
        <authorList>
            <person name="King R."/>
        </authorList>
    </citation>
    <scope>NUCLEOTIDE SEQUENCE</scope>
</reference>
<dbReference type="EMBL" id="OV651815">
    <property type="protein sequence ID" value="CAH1108909.1"/>
    <property type="molecule type" value="Genomic_DNA"/>
</dbReference>
<evidence type="ECO:0000259" key="1">
    <source>
        <dbReference type="Pfam" id="PF05699"/>
    </source>
</evidence>
<dbReference type="InterPro" id="IPR008906">
    <property type="entry name" value="HATC_C_dom"/>
</dbReference>
<name>A0A9P0D1Q5_9CUCU</name>
<keyword evidence="3" id="KW-1185">Reference proteome</keyword>
<accession>A0A9P0D1Q5</accession>